<name>A0A0D2SRP3_GOSRA</name>
<proteinExistence type="predicted"/>
<sequence>MSTSAVEVSGEKVKAMWDKTLTEKFCDICIKEILKGNRPDTYFTKDGWLKIMTNFEKETGKSFSQRQLKNRWDALKKEWKAWKKLKGEDTGLGWNPIKRTVDASDDWWERKLDQMFMGIVATSDKAWAPSSGTLRTDFFEDVTNEIPEENEEENMRNDVHISNDVQIDGNEKTLRKIEKLCNAADNMSQATSSLTLVMDPYGIPQAVKVLDSMSEEDPEASPLYFFALKLLLNKDKRIMFLSINPKIRALWLKSEMEDS</sequence>
<protein>
    <recommendedName>
        <fullName evidence="1">Myb/SANT-like domain-containing protein</fullName>
    </recommendedName>
</protein>
<organism evidence="2 3">
    <name type="scientific">Gossypium raimondii</name>
    <name type="common">Peruvian cotton</name>
    <name type="synonym">Gossypium klotzschianum subsp. raimondii</name>
    <dbReference type="NCBI Taxonomy" id="29730"/>
    <lineage>
        <taxon>Eukaryota</taxon>
        <taxon>Viridiplantae</taxon>
        <taxon>Streptophyta</taxon>
        <taxon>Embryophyta</taxon>
        <taxon>Tracheophyta</taxon>
        <taxon>Spermatophyta</taxon>
        <taxon>Magnoliopsida</taxon>
        <taxon>eudicotyledons</taxon>
        <taxon>Gunneridae</taxon>
        <taxon>Pentapetalae</taxon>
        <taxon>rosids</taxon>
        <taxon>malvids</taxon>
        <taxon>Malvales</taxon>
        <taxon>Malvaceae</taxon>
        <taxon>Malvoideae</taxon>
        <taxon>Gossypium</taxon>
    </lineage>
</organism>
<dbReference type="EMBL" id="CM001749">
    <property type="protein sequence ID" value="KJB66013.1"/>
    <property type="molecule type" value="Genomic_DNA"/>
</dbReference>
<evidence type="ECO:0000313" key="2">
    <source>
        <dbReference type="EMBL" id="KJB66013.1"/>
    </source>
</evidence>
<evidence type="ECO:0000313" key="3">
    <source>
        <dbReference type="Proteomes" id="UP000032304"/>
    </source>
</evidence>
<evidence type="ECO:0000259" key="1">
    <source>
        <dbReference type="Pfam" id="PF12776"/>
    </source>
</evidence>
<dbReference type="OMA" id="EMANIRM"/>
<dbReference type="Proteomes" id="UP000032304">
    <property type="component" value="Chromosome 10"/>
</dbReference>
<feature type="domain" description="Myb/SANT-like" evidence="1">
    <location>
        <begin position="17"/>
        <end position="110"/>
    </location>
</feature>
<dbReference type="PANTHER" id="PTHR31704">
    <property type="entry name" value="MYB/SANT-LIKE DNA-BINDING DOMAIN PROTEIN-RELATED"/>
    <property type="match status" value="1"/>
</dbReference>
<dbReference type="STRING" id="29730.A0A0D2SRP3"/>
<dbReference type="AlphaFoldDB" id="A0A0D2SRP3"/>
<dbReference type="Gramene" id="KJB66013">
    <property type="protein sequence ID" value="KJB66013"/>
    <property type="gene ID" value="B456_010G124300"/>
</dbReference>
<gene>
    <name evidence="2" type="ORF">B456_010G124300</name>
</gene>
<dbReference type="eggNOG" id="ENOG502S1R5">
    <property type="taxonomic scope" value="Eukaryota"/>
</dbReference>
<keyword evidence="3" id="KW-1185">Reference proteome</keyword>
<dbReference type="Pfam" id="PF12776">
    <property type="entry name" value="Myb_DNA-bind_3"/>
    <property type="match status" value="1"/>
</dbReference>
<dbReference type="PANTHER" id="PTHR31704:SF37">
    <property type="entry name" value="HEAT SHOCK PROTEIN"/>
    <property type="match status" value="1"/>
</dbReference>
<reference evidence="2 3" key="1">
    <citation type="journal article" date="2012" name="Nature">
        <title>Repeated polyploidization of Gossypium genomes and the evolution of spinnable cotton fibres.</title>
        <authorList>
            <person name="Paterson A.H."/>
            <person name="Wendel J.F."/>
            <person name="Gundlach H."/>
            <person name="Guo H."/>
            <person name="Jenkins J."/>
            <person name="Jin D."/>
            <person name="Llewellyn D."/>
            <person name="Showmaker K.C."/>
            <person name="Shu S."/>
            <person name="Udall J."/>
            <person name="Yoo M.J."/>
            <person name="Byers R."/>
            <person name="Chen W."/>
            <person name="Doron-Faigenboim A."/>
            <person name="Duke M.V."/>
            <person name="Gong L."/>
            <person name="Grimwood J."/>
            <person name="Grover C."/>
            <person name="Grupp K."/>
            <person name="Hu G."/>
            <person name="Lee T.H."/>
            <person name="Li J."/>
            <person name="Lin L."/>
            <person name="Liu T."/>
            <person name="Marler B.S."/>
            <person name="Page J.T."/>
            <person name="Roberts A.W."/>
            <person name="Romanel E."/>
            <person name="Sanders W.S."/>
            <person name="Szadkowski E."/>
            <person name="Tan X."/>
            <person name="Tang H."/>
            <person name="Xu C."/>
            <person name="Wang J."/>
            <person name="Wang Z."/>
            <person name="Zhang D."/>
            <person name="Zhang L."/>
            <person name="Ashrafi H."/>
            <person name="Bedon F."/>
            <person name="Bowers J.E."/>
            <person name="Brubaker C.L."/>
            <person name="Chee P.W."/>
            <person name="Das S."/>
            <person name="Gingle A.R."/>
            <person name="Haigler C.H."/>
            <person name="Harker D."/>
            <person name="Hoffmann L.V."/>
            <person name="Hovav R."/>
            <person name="Jones D.C."/>
            <person name="Lemke C."/>
            <person name="Mansoor S."/>
            <person name="ur Rahman M."/>
            <person name="Rainville L.N."/>
            <person name="Rambani A."/>
            <person name="Reddy U.K."/>
            <person name="Rong J.K."/>
            <person name="Saranga Y."/>
            <person name="Scheffler B.E."/>
            <person name="Scheffler J.A."/>
            <person name="Stelly D.M."/>
            <person name="Triplett B.A."/>
            <person name="Van Deynze A."/>
            <person name="Vaslin M.F."/>
            <person name="Waghmare V.N."/>
            <person name="Walford S.A."/>
            <person name="Wright R.J."/>
            <person name="Zaki E.A."/>
            <person name="Zhang T."/>
            <person name="Dennis E.S."/>
            <person name="Mayer K.F."/>
            <person name="Peterson D.G."/>
            <person name="Rokhsar D.S."/>
            <person name="Wang X."/>
            <person name="Schmutz J."/>
        </authorList>
    </citation>
    <scope>NUCLEOTIDE SEQUENCE [LARGE SCALE GENOMIC DNA]</scope>
</reference>
<dbReference type="InterPro" id="IPR024752">
    <property type="entry name" value="Myb/SANT-like_dom"/>
</dbReference>
<accession>A0A0D2SRP3</accession>